<dbReference type="AlphaFoldDB" id="A0A7S3ZI84"/>
<protein>
    <recommendedName>
        <fullName evidence="2">FHA domain-containing protein</fullName>
    </recommendedName>
</protein>
<dbReference type="Gene3D" id="2.60.200.20">
    <property type="match status" value="1"/>
</dbReference>
<dbReference type="Pfam" id="PF00498">
    <property type="entry name" value="FHA"/>
    <property type="match status" value="1"/>
</dbReference>
<evidence type="ECO:0000259" key="2">
    <source>
        <dbReference type="PROSITE" id="PS50006"/>
    </source>
</evidence>
<proteinExistence type="predicted"/>
<feature type="region of interest" description="Disordered" evidence="1">
    <location>
        <begin position="173"/>
        <end position="267"/>
    </location>
</feature>
<name>A0A7S3ZI84_9EUKA</name>
<dbReference type="SMART" id="SM00240">
    <property type="entry name" value="FHA"/>
    <property type="match status" value="1"/>
</dbReference>
<feature type="region of interest" description="Disordered" evidence="1">
    <location>
        <begin position="372"/>
        <end position="398"/>
    </location>
</feature>
<accession>A0A7S3ZI84</accession>
<dbReference type="PROSITE" id="PS50006">
    <property type="entry name" value="FHA_DOMAIN"/>
    <property type="match status" value="1"/>
</dbReference>
<dbReference type="EMBL" id="HBIV01052191">
    <property type="protein sequence ID" value="CAE0684009.1"/>
    <property type="molecule type" value="Transcribed_RNA"/>
</dbReference>
<dbReference type="InterPro" id="IPR000253">
    <property type="entry name" value="FHA_dom"/>
</dbReference>
<dbReference type="SUPFAM" id="SSF49879">
    <property type="entry name" value="SMAD/FHA domain"/>
    <property type="match status" value="1"/>
</dbReference>
<reference evidence="3" key="1">
    <citation type="submission" date="2021-01" db="EMBL/GenBank/DDBJ databases">
        <authorList>
            <person name="Corre E."/>
            <person name="Pelletier E."/>
            <person name="Niang G."/>
            <person name="Scheremetjew M."/>
            <person name="Finn R."/>
            <person name="Kale V."/>
            <person name="Holt S."/>
            <person name="Cochrane G."/>
            <person name="Meng A."/>
            <person name="Brown T."/>
            <person name="Cohen L."/>
        </authorList>
    </citation>
    <scope>NUCLEOTIDE SEQUENCE</scope>
    <source>
        <strain evidence="3">CCCM811</strain>
    </source>
</reference>
<feature type="compositionally biased region" description="Basic and acidic residues" evidence="1">
    <location>
        <begin position="198"/>
        <end position="208"/>
    </location>
</feature>
<feature type="domain" description="FHA" evidence="2">
    <location>
        <begin position="35"/>
        <end position="83"/>
    </location>
</feature>
<feature type="compositionally biased region" description="Basic and acidic residues" evidence="1">
    <location>
        <begin position="387"/>
        <end position="398"/>
    </location>
</feature>
<sequence>MARLVWAGGLIERLDEDGQNYRCPDRYDLDDSDLTIVGRGKTSSLRIREKLVSRKHAEIVFSKGQWKVRDVSTNGTYVNGFRVNDSVLENDDYVAFGALGPLKAVGEFQSNYKECGTLFQFKIIQKPVSKPKKVRSRTAAAPSSGHRCEMCKKIHDGTWGSGRFCSQSCAAQYSRRRGSQASGSNKRRPRDDDDDADDKPPPKRESASSRRRRAQPKSRSQRAKDEHDDPQQISSGRGRRTRAPAPREELPELEPCPAKIKYPPPSERRERFFRPSMMTIHQGTKMYRVEARGGVRCYESKDITRYVRPEIIVRYGTVFPCDEKSGSWVRTGRLWLPIVLKGQAMLKEDKKQRKLHNKHVIPLFTTVVSKPAGRARKRKLKSSTEGVSREKKERKKDLKKKDPEPVCEICGKAALWGSGRFCGRSCAAKLAAIASNKRGTAYKKKLQSAKNDYYKG</sequence>
<dbReference type="InterPro" id="IPR008984">
    <property type="entry name" value="SMAD_FHA_dom_sf"/>
</dbReference>
<evidence type="ECO:0000256" key="1">
    <source>
        <dbReference type="SAM" id="MobiDB-lite"/>
    </source>
</evidence>
<evidence type="ECO:0000313" key="3">
    <source>
        <dbReference type="EMBL" id="CAE0684009.1"/>
    </source>
</evidence>
<dbReference type="CDD" id="cd00060">
    <property type="entry name" value="FHA"/>
    <property type="match status" value="1"/>
</dbReference>
<feature type="compositionally biased region" description="Basic residues" evidence="1">
    <location>
        <begin position="209"/>
        <end position="221"/>
    </location>
</feature>
<gene>
    <name evidence="3" type="ORF">LGLO00237_LOCUS35797</name>
</gene>
<organism evidence="3">
    <name type="scientific">Lotharella globosa</name>
    <dbReference type="NCBI Taxonomy" id="91324"/>
    <lineage>
        <taxon>Eukaryota</taxon>
        <taxon>Sar</taxon>
        <taxon>Rhizaria</taxon>
        <taxon>Cercozoa</taxon>
        <taxon>Chlorarachniophyceae</taxon>
        <taxon>Lotharella</taxon>
    </lineage>
</organism>